<dbReference type="SUPFAM" id="SSF56112">
    <property type="entry name" value="Protein kinase-like (PK-like)"/>
    <property type="match status" value="1"/>
</dbReference>
<gene>
    <name evidence="3" type="ORF">BJX63DRAFT_361113</name>
</gene>
<dbReference type="Pfam" id="PF01636">
    <property type="entry name" value="APH"/>
    <property type="match status" value="1"/>
</dbReference>
<organism evidence="3 4">
    <name type="scientific">Aspergillus granulosus</name>
    <dbReference type="NCBI Taxonomy" id="176169"/>
    <lineage>
        <taxon>Eukaryota</taxon>
        <taxon>Fungi</taxon>
        <taxon>Dikarya</taxon>
        <taxon>Ascomycota</taxon>
        <taxon>Pezizomycotina</taxon>
        <taxon>Eurotiomycetes</taxon>
        <taxon>Eurotiomycetidae</taxon>
        <taxon>Eurotiales</taxon>
        <taxon>Aspergillaceae</taxon>
        <taxon>Aspergillus</taxon>
        <taxon>Aspergillus subgen. Nidulantes</taxon>
    </lineage>
</organism>
<evidence type="ECO:0000313" key="4">
    <source>
        <dbReference type="Proteomes" id="UP001610334"/>
    </source>
</evidence>
<sequence>MDWDERAEASHYAESLSWASRFNSTRGPPIATWVSTFRNNQPSEVVGDNCGSFNWSCRVKFDDGIQWMVRFAVSGRVMDDDEKISHEAATMRFVKEKTNIPVPSIIAWGSGDENPLGLGAFIIMEFIEGEPLDMILRQGPGREEAHTLRLDIGDEALETIYRQIANILLELSAHNFPRIGSLSRNTDFSSGINSRPLTLKMNEIKSHGGVCVGGHVSKTFSSATSYFQHVAEQDMQHLCGQPNSVDDTEDARRKYLHNKIFTTIVPHFVDSKYDHGPFKLICDDFRFGNILVNNAQDLKIVAVLDWEWAYAAPFQMLYSPPRWLLLKKPFDWDDMDASKYKSLLKMFINVLEEEQQKRAESRSMPSMATLMHESMEDGRFWFHELIYSCFKSPESRAWIAIRKILPSIDELATAPGTEVELFVDSKMEQLNQYNVEWAAMKEEIDKKEADFQALKERVEEDGCSLESPNH</sequence>
<dbReference type="InterPro" id="IPR011009">
    <property type="entry name" value="Kinase-like_dom_sf"/>
</dbReference>
<dbReference type="Proteomes" id="UP001610334">
    <property type="component" value="Unassembled WGS sequence"/>
</dbReference>
<dbReference type="PANTHER" id="PTHR21310:SF37">
    <property type="entry name" value="AMINOGLYCOSIDE PHOSPHOTRANSFERASE DOMAIN-CONTAINING PROTEIN"/>
    <property type="match status" value="1"/>
</dbReference>
<dbReference type="InterPro" id="IPR051678">
    <property type="entry name" value="AGP_Transferase"/>
</dbReference>
<accession>A0ABR4HW80</accession>
<evidence type="ECO:0000313" key="3">
    <source>
        <dbReference type="EMBL" id="KAL2819759.1"/>
    </source>
</evidence>
<reference evidence="3 4" key="1">
    <citation type="submission" date="2024-07" db="EMBL/GenBank/DDBJ databases">
        <title>Section-level genome sequencing and comparative genomics of Aspergillus sections Usti and Cavernicolus.</title>
        <authorList>
            <consortium name="Lawrence Berkeley National Laboratory"/>
            <person name="Nybo J.L."/>
            <person name="Vesth T.C."/>
            <person name="Theobald S."/>
            <person name="Frisvad J.C."/>
            <person name="Larsen T.O."/>
            <person name="Kjaerboelling I."/>
            <person name="Rothschild-Mancinelli K."/>
            <person name="Lyhne E.K."/>
            <person name="Kogle M.E."/>
            <person name="Barry K."/>
            <person name="Clum A."/>
            <person name="Na H."/>
            <person name="Ledsgaard L."/>
            <person name="Lin J."/>
            <person name="Lipzen A."/>
            <person name="Kuo A."/>
            <person name="Riley R."/>
            <person name="Mondo S."/>
            <person name="Labutti K."/>
            <person name="Haridas S."/>
            <person name="Pangalinan J."/>
            <person name="Salamov A.A."/>
            <person name="Simmons B.A."/>
            <person name="Magnuson J.K."/>
            <person name="Chen J."/>
            <person name="Drula E."/>
            <person name="Henrissat B."/>
            <person name="Wiebenga A."/>
            <person name="Lubbers R.J."/>
            <person name="Gomes A.C."/>
            <person name="Makela M.R."/>
            <person name="Stajich J."/>
            <person name="Grigoriev I.V."/>
            <person name="Mortensen U.H."/>
            <person name="De Vries R.P."/>
            <person name="Baker S.E."/>
            <person name="Andersen M.R."/>
        </authorList>
    </citation>
    <scope>NUCLEOTIDE SEQUENCE [LARGE SCALE GENOMIC DNA]</scope>
    <source>
        <strain evidence="3 4">CBS 588.65</strain>
    </source>
</reference>
<proteinExistence type="predicted"/>
<feature type="domain" description="Aminoglycoside phosphotransferase" evidence="2">
    <location>
        <begin position="61"/>
        <end position="312"/>
    </location>
</feature>
<comment type="caution">
    <text evidence="3">The sequence shown here is derived from an EMBL/GenBank/DDBJ whole genome shotgun (WGS) entry which is preliminary data.</text>
</comment>
<keyword evidence="1" id="KW-0175">Coiled coil</keyword>
<evidence type="ECO:0000256" key="1">
    <source>
        <dbReference type="SAM" id="Coils"/>
    </source>
</evidence>
<dbReference type="PANTHER" id="PTHR21310">
    <property type="entry name" value="AMINOGLYCOSIDE PHOSPHOTRANSFERASE-RELATED-RELATED"/>
    <property type="match status" value="1"/>
</dbReference>
<keyword evidence="4" id="KW-1185">Reference proteome</keyword>
<dbReference type="EMBL" id="JBFXLT010000009">
    <property type="protein sequence ID" value="KAL2819759.1"/>
    <property type="molecule type" value="Genomic_DNA"/>
</dbReference>
<dbReference type="Gene3D" id="3.30.200.20">
    <property type="entry name" value="Phosphorylase Kinase, domain 1"/>
    <property type="match status" value="1"/>
</dbReference>
<dbReference type="InterPro" id="IPR002575">
    <property type="entry name" value="Aminoglycoside_PTrfase"/>
</dbReference>
<feature type="coiled-coil region" evidence="1">
    <location>
        <begin position="430"/>
        <end position="457"/>
    </location>
</feature>
<evidence type="ECO:0000259" key="2">
    <source>
        <dbReference type="Pfam" id="PF01636"/>
    </source>
</evidence>
<name>A0ABR4HW80_9EURO</name>
<dbReference type="Gene3D" id="3.90.1200.10">
    <property type="match status" value="1"/>
</dbReference>
<protein>
    <submittedName>
        <fullName evidence="3">Kinase-like domain-containing protein</fullName>
    </submittedName>
</protein>